<dbReference type="GO" id="GO:0007059">
    <property type="term" value="P:chromosome segregation"/>
    <property type="evidence" value="ECO:0007669"/>
    <property type="project" value="TreeGrafter"/>
</dbReference>
<dbReference type="AlphaFoldDB" id="A0A076G3Q9"/>
<dbReference type="InterPro" id="IPR050336">
    <property type="entry name" value="Chromosome_partition/occlusion"/>
</dbReference>
<dbReference type="PANTHER" id="PTHR33375">
    <property type="entry name" value="CHROMOSOME-PARTITIONING PROTEIN PARB-RELATED"/>
    <property type="match status" value="1"/>
</dbReference>
<dbReference type="GO" id="GO:0045881">
    <property type="term" value="P:positive regulation of sporulation resulting in formation of a cellular spore"/>
    <property type="evidence" value="ECO:0007669"/>
    <property type="project" value="TreeGrafter"/>
</dbReference>
<dbReference type="GO" id="GO:0005694">
    <property type="term" value="C:chromosome"/>
    <property type="evidence" value="ECO:0007669"/>
    <property type="project" value="TreeGrafter"/>
</dbReference>
<dbReference type="SUPFAM" id="SSF110849">
    <property type="entry name" value="ParB/Sulfiredoxin"/>
    <property type="match status" value="1"/>
</dbReference>
<dbReference type="EMBL" id="KF889012">
    <property type="protein sequence ID" value="AII26474.1"/>
    <property type="molecule type" value="Genomic_DNA"/>
</dbReference>
<dbReference type="PANTHER" id="PTHR33375:SF1">
    <property type="entry name" value="CHROMOSOME-PARTITIONING PROTEIN PARB-RELATED"/>
    <property type="match status" value="1"/>
</dbReference>
<evidence type="ECO:0000259" key="1">
    <source>
        <dbReference type="SMART" id="SM00470"/>
    </source>
</evidence>
<name>A0A076G3Q9_ACIBA</name>
<feature type="domain" description="ParB-like N-terminal" evidence="1">
    <location>
        <begin position="7"/>
        <end position="94"/>
    </location>
</feature>
<gene>
    <name evidence="2" type="ORF">M3Q_pABCC71</name>
</gene>
<dbReference type="SMART" id="SM00470">
    <property type="entry name" value="ParB"/>
    <property type="match status" value="1"/>
</dbReference>
<dbReference type="InterPro" id="IPR003115">
    <property type="entry name" value="ParB_N"/>
</dbReference>
<reference evidence="2" key="1">
    <citation type="submission" date="2013-11" db="EMBL/GenBank/DDBJ databases">
        <authorList>
            <person name="Liu C.-C."/>
            <person name="Tang C.Y."/>
            <person name="Kuo H.-Y."/>
            <person name="Chang K.-C."/>
            <person name="Liou M.-L."/>
        </authorList>
    </citation>
    <scope>NUCLEOTIDE SEQUENCE</scope>
    <source>
        <strain evidence="2">TYTH-1</strain>
        <plasmid evidence="2">pAB_CC</plasmid>
    </source>
</reference>
<accession>A0A076G3Q9</accession>
<keyword evidence="2" id="KW-0614">Plasmid</keyword>
<dbReference type="Gene3D" id="3.90.1530.30">
    <property type="match status" value="1"/>
</dbReference>
<dbReference type="RefSeq" id="WP_000849956.1">
    <property type="nucleotide sequence ID" value="NZ_KF889012.1"/>
</dbReference>
<organism evidence="2">
    <name type="scientific">Acinetobacter baumannii TYTH-1</name>
    <dbReference type="NCBI Taxonomy" id="1100841"/>
    <lineage>
        <taxon>Bacteria</taxon>
        <taxon>Pseudomonadati</taxon>
        <taxon>Pseudomonadota</taxon>
        <taxon>Gammaproteobacteria</taxon>
        <taxon>Moraxellales</taxon>
        <taxon>Moraxellaceae</taxon>
        <taxon>Acinetobacter</taxon>
        <taxon>Acinetobacter calcoaceticus/baumannii complex</taxon>
    </lineage>
</organism>
<reference evidence="2" key="2">
    <citation type="journal article" date="2014" name="Genomics">
        <title>Prevalence and mapping of a plasmid encoding a type IV secretion system in Acinetobacter baumannii.</title>
        <authorList>
            <person name="Liu C.C."/>
            <person name="Kuo H.Y."/>
            <person name="Tang C.Y."/>
            <person name="Chang K.C."/>
            <person name="Liou M.L."/>
        </authorList>
    </citation>
    <scope>NUCLEOTIDE SEQUENCE</scope>
    <source>
        <strain evidence="2">TYTH-1</strain>
        <plasmid evidence="2">pAB_CC</plasmid>
    </source>
</reference>
<geneLocation type="plasmid" evidence="2">
    <name>pAB_CC</name>
</geneLocation>
<protein>
    <submittedName>
        <fullName evidence="2">Transcriptional regulator</fullName>
    </submittedName>
</protein>
<proteinExistence type="predicted"/>
<sequence length="94" mass="10568">MKTKEIIQMPLKLISSSKKDDVYENIEALVLSIKKDGFLLPISVRMNPDKTGEFIVNLGENRFRAALALGLNTIPVYIEEAPKISIDFLFTSPE</sequence>
<evidence type="ECO:0000313" key="2">
    <source>
        <dbReference type="EMBL" id="AII26474.1"/>
    </source>
</evidence>
<dbReference type="Pfam" id="PF02195">
    <property type="entry name" value="ParB_N"/>
    <property type="match status" value="1"/>
</dbReference>
<dbReference type="InterPro" id="IPR036086">
    <property type="entry name" value="ParB/Sulfiredoxin_sf"/>
</dbReference>